<keyword evidence="6" id="KW-1185">Reference proteome</keyword>
<keyword evidence="1 3" id="KW-0732">Signal</keyword>
<accession>A0A437MDG2</accession>
<dbReference type="GO" id="GO:0005507">
    <property type="term" value="F:copper ion binding"/>
    <property type="evidence" value="ECO:0007669"/>
    <property type="project" value="InterPro"/>
</dbReference>
<evidence type="ECO:0000256" key="2">
    <source>
        <dbReference type="ARBA" id="ARBA00023008"/>
    </source>
</evidence>
<dbReference type="EMBL" id="SACL01000005">
    <property type="protein sequence ID" value="RVT95626.1"/>
    <property type="molecule type" value="Genomic_DNA"/>
</dbReference>
<keyword evidence="2" id="KW-0186">Copper</keyword>
<comment type="caution">
    <text evidence="5">The sequence shown here is derived from an EMBL/GenBank/DDBJ whole genome shotgun (WGS) entry which is preliminary data.</text>
</comment>
<dbReference type="Pfam" id="PF04234">
    <property type="entry name" value="CopC"/>
    <property type="match status" value="1"/>
</dbReference>
<evidence type="ECO:0000313" key="5">
    <source>
        <dbReference type="EMBL" id="RVT95626.1"/>
    </source>
</evidence>
<sequence>MPKIARRAVMASPFLLAVPGTARAHAILRRSEPAAGATVPPGPLRIHILFNSRIDHERSQILIAPARRGGGGTADEVRVELEAGLPATEMAGTTQPLAPGNWRFRWQVLALDGHITRGDVLFTVAA</sequence>
<dbReference type="GO" id="GO:0046688">
    <property type="term" value="P:response to copper ion"/>
    <property type="evidence" value="ECO:0007669"/>
    <property type="project" value="InterPro"/>
</dbReference>
<dbReference type="SUPFAM" id="SSF81296">
    <property type="entry name" value="E set domains"/>
    <property type="match status" value="1"/>
</dbReference>
<protein>
    <submittedName>
        <fullName evidence="5">Copper resistance protein CopC</fullName>
    </submittedName>
</protein>
<evidence type="ECO:0000259" key="4">
    <source>
        <dbReference type="Pfam" id="PF04234"/>
    </source>
</evidence>
<dbReference type="RefSeq" id="WP_127788484.1">
    <property type="nucleotide sequence ID" value="NZ_SACL01000005.1"/>
</dbReference>
<feature type="signal peptide" evidence="3">
    <location>
        <begin position="1"/>
        <end position="24"/>
    </location>
</feature>
<dbReference type="InterPro" id="IPR014756">
    <property type="entry name" value="Ig_E-set"/>
</dbReference>
<dbReference type="Gene3D" id="2.60.40.1220">
    <property type="match status" value="1"/>
</dbReference>
<dbReference type="InterPro" id="IPR007348">
    <property type="entry name" value="CopC_dom"/>
</dbReference>
<dbReference type="AlphaFoldDB" id="A0A437MDG2"/>
<dbReference type="InterPro" id="IPR014755">
    <property type="entry name" value="Cu-Rt/internalin_Ig-like"/>
</dbReference>
<dbReference type="Proteomes" id="UP000282957">
    <property type="component" value="Unassembled WGS sequence"/>
</dbReference>
<evidence type="ECO:0000256" key="1">
    <source>
        <dbReference type="ARBA" id="ARBA00022729"/>
    </source>
</evidence>
<evidence type="ECO:0000313" key="6">
    <source>
        <dbReference type="Proteomes" id="UP000282957"/>
    </source>
</evidence>
<feature type="chain" id="PRO_5019016247" evidence="3">
    <location>
        <begin position="25"/>
        <end position="126"/>
    </location>
</feature>
<feature type="domain" description="CopC" evidence="4">
    <location>
        <begin position="25"/>
        <end position="124"/>
    </location>
</feature>
<dbReference type="OrthoDB" id="9796814at2"/>
<organism evidence="5 6">
    <name type="scientific">Rhodovarius crocodyli</name>
    <dbReference type="NCBI Taxonomy" id="1979269"/>
    <lineage>
        <taxon>Bacteria</taxon>
        <taxon>Pseudomonadati</taxon>
        <taxon>Pseudomonadota</taxon>
        <taxon>Alphaproteobacteria</taxon>
        <taxon>Acetobacterales</taxon>
        <taxon>Roseomonadaceae</taxon>
        <taxon>Rhodovarius</taxon>
    </lineage>
</organism>
<evidence type="ECO:0000256" key="3">
    <source>
        <dbReference type="SAM" id="SignalP"/>
    </source>
</evidence>
<gene>
    <name evidence="5" type="ORF">EOD42_15600</name>
</gene>
<reference evidence="5 6" key="1">
    <citation type="submission" date="2019-01" db="EMBL/GenBank/DDBJ databases">
        <authorList>
            <person name="Chen W.-M."/>
        </authorList>
    </citation>
    <scope>NUCLEOTIDE SEQUENCE [LARGE SCALE GENOMIC DNA]</scope>
    <source>
        <strain evidence="5 6">CCP-6</strain>
    </source>
</reference>
<dbReference type="GO" id="GO:0042597">
    <property type="term" value="C:periplasmic space"/>
    <property type="evidence" value="ECO:0007669"/>
    <property type="project" value="InterPro"/>
</dbReference>
<name>A0A437MDG2_9PROT</name>
<proteinExistence type="predicted"/>